<feature type="region of interest" description="Disordered" evidence="1">
    <location>
        <begin position="135"/>
        <end position="167"/>
    </location>
</feature>
<dbReference type="PANTHER" id="PTHR33480:SF1">
    <property type="entry name" value="TYR RECOMBINASE DOMAIN-CONTAINING PROTEIN"/>
    <property type="match status" value="1"/>
</dbReference>
<feature type="compositionally biased region" description="Polar residues" evidence="1">
    <location>
        <begin position="151"/>
        <end position="167"/>
    </location>
</feature>
<accession>A0A8R2D1N7</accession>
<protein>
    <submittedName>
        <fullName evidence="2">Uncharacterized protein</fullName>
    </submittedName>
</protein>
<dbReference type="GeneID" id="107882688"/>
<feature type="region of interest" description="Disordered" evidence="1">
    <location>
        <begin position="804"/>
        <end position="832"/>
    </location>
</feature>
<dbReference type="KEGG" id="api:107882688"/>
<name>A0A8R2D1N7_ACYPI</name>
<evidence type="ECO:0000313" key="3">
    <source>
        <dbReference type="Proteomes" id="UP000007819"/>
    </source>
</evidence>
<reference evidence="2" key="2">
    <citation type="submission" date="2022-06" db="UniProtKB">
        <authorList>
            <consortium name="EnsemblMetazoa"/>
        </authorList>
    </citation>
    <scope>IDENTIFICATION</scope>
</reference>
<evidence type="ECO:0000256" key="1">
    <source>
        <dbReference type="SAM" id="MobiDB-lite"/>
    </source>
</evidence>
<proteinExistence type="predicted"/>
<reference evidence="3" key="1">
    <citation type="submission" date="2010-06" db="EMBL/GenBank/DDBJ databases">
        <authorList>
            <person name="Jiang H."/>
            <person name="Abraham K."/>
            <person name="Ali S."/>
            <person name="Alsbrooks S.L."/>
            <person name="Anim B.N."/>
            <person name="Anosike U.S."/>
            <person name="Attaway T."/>
            <person name="Bandaranaike D.P."/>
            <person name="Battles P.K."/>
            <person name="Bell S.N."/>
            <person name="Bell A.V."/>
            <person name="Beltran B."/>
            <person name="Bickham C."/>
            <person name="Bustamante Y."/>
            <person name="Caleb T."/>
            <person name="Canada A."/>
            <person name="Cardenas V."/>
            <person name="Carter K."/>
            <person name="Chacko J."/>
            <person name="Chandrabose M.N."/>
            <person name="Chavez D."/>
            <person name="Chavez A."/>
            <person name="Chen L."/>
            <person name="Chu H.-S."/>
            <person name="Claassen K.J."/>
            <person name="Cockrell R."/>
            <person name="Collins M."/>
            <person name="Cooper J.A."/>
            <person name="Cree A."/>
            <person name="Curry S.M."/>
            <person name="Da Y."/>
            <person name="Dao M.D."/>
            <person name="Das B."/>
            <person name="Davila M.-L."/>
            <person name="Davy-Carroll L."/>
            <person name="Denson S."/>
            <person name="Dinh H."/>
            <person name="Ebong V.E."/>
            <person name="Edwards J.R."/>
            <person name="Egan A."/>
            <person name="El-Daye J."/>
            <person name="Escobedo L."/>
            <person name="Fernandez S."/>
            <person name="Fernando P.R."/>
            <person name="Flagg N."/>
            <person name="Forbes L.D."/>
            <person name="Fowler R.G."/>
            <person name="Fu Q."/>
            <person name="Gabisi R.A."/>
            <person name="Ganer J."/>
            <person name="Garbino Pronczuk A."/>
            <person name="Garcia R.M."/>
            <person name="Garner T."/>
            <person name="Garrett T.E."/>
            <person name="Gonzalez D.A."/>
            <person name="Hamid H."/>
            <person name="Hawkins E.S."/>
            <person name="Hirani K."/>
            <person name="Hogues M.E."/>
            <person name="Hollins B."/>
            <person name="Hsiao C.-H."/>
            <person name="Jabil R."/>
            <person name="James M.L."/>
            <person name="Jhangiani S.N."/>
            <person name="Johnson B."/>
            <person name="Johnson Q."/>
            <person name="Joshi V."/>
            <person name="Kalu J.B."/>
            <person name="Kam C."/>
            <person name="Kashfia A."/>
            <person name="Keebler J."/>
            <person name="Kisamo H."/>
            <person name="Kovar C.L."/>
            <person name="Lago L.A."/>
            <person name="Lai C.-Y."/>
            <person name="Laidlaw J."/>
            <person name="Lara F."/>
            <person name="Le T.-K."/>
            <person name="Lee S.L."/>
            <person name="Legall F.H."/>
            <person name="Lemon S.J."/>
            <person name="Lewis L.R."/>
            <person name="Li B."/>
            <person name="Liu Y."/>
            <person name="Liu Y.-S."/>
            <person name="Lopez J."/>
            <person name="Lozado R.J."/>
            <person name="Lu J."/>
            <person name="Madu R.C."/>
            <person name="Maheshwari M."/>
            <person name="Maheshwari R."/>
            <person name="Malloy K."/>
            <person name="Martinez E."/>
            <person name="Mathew T."/>
            <person name="Mercado I.C."/>
            <person name="Mercado C."/>
            <person name="Meyer B."/>
            <person name="Montgomery K."/>
            <person name="Morgan M.B."/>
            <person name="Munidasa M."/>
            <person name="Nazareth L.V."/>
            <person name="Nelson J."/>
            <person name="Ng B.M."/>
            <person name="Nguyen N.B."/>
            <person name="Nguyen P.Q."/>
            <person name="Nguyen T."/>
            <person name="Obregon M."/>
            <person name="Okwuonu G.O."/>
            <person name="Onwere C.G."/>
            <person name="Orozco G."/>
            <person name="Parra A."/>
            <person name="Patel S."/>
            <person name="Patil S."/>
            <person name="Perez A."/>
            <person name="Perez Y."/>
            <person name="Pham C."/>
            <person name="Primus E.L."/>
            <person name="Pu L.-L."/>
            <person name="Puazo M."/>
            <person name="Qin X."/>
            <person name="Quiroz J.B."/>
            <person name="Reese J."/>
            <person name="Richards S."/>
            <person name="Rives C.M."/>
            <person name="Robberts R."/>
            <person name="Ruiz S.J."/>
            <person name="Ruiz M.J."/>
            <person name="Santibanez J."/>
            <person name="Schneider B.W."/>
            <person name="Sisson I."/>
            <person name="Smith M."/>
            <person name="Sodergren E."/>
            <person name="Song X.-Z."/>
            <person name="Song B.B."/>
            <person name="Summersgill H."/>
            <person name="Thelus R."/>
            <person name="Thornton R.D."/>
            <person name="Trejos Z.Y."/>
            <person name="Usmani K."/>
            <person name="Vattathil S."/>
            <person name="Villasana D."/>
            <person name="Walker D.L."/>
            <person name="Wang S."/>
            <person name="Wang K."/>
            <person name="White C.S."/>
            <person name="Williams A.C."/>
            <person name="Williamson J."/>
            <person name="Wilson K."/>
            <person name="Woghiren I.O."/>
            <person name="Woodworth J.R."/>
            <person name="Worley K.C."/>
            <person name="Wright R.A."/>
            <person name="Wu W."/>
            <person name="Young L."/>
            <person name="Zhang L."/>
            <person name="Zhang J."/>
            <person name="Zhu Y."/>
            <person name="Muzny D.M."/>
            <person name="Weinstock G."/>
            <person name="Gibbs R.A."/>
        </authorList>
    </citation>
    <scope>NUCLEOTIDE SEQUENCE [LARGE SCALE GENOMIC DNA]</scope>
    <source>
        <strain evidence="3">LSR1</strain>
    </source>
</reference>
<dbReference type="RefSeq" id="XP_016656894.2">
    <property type="nucleotide sequence ID" value="XM_016801405.2"/>
</dbReference>
<dbReference type="PANTHER" id="PTHR33480">
    <property type="entry name" value="SET DOMAIN-CONTAINING PROTEIN-RELATED"/>
    <property type="match status" value="1"/>
</dbReference>
<dbReference type="Proteomes" id="UP000007819">
    <property type="component" value="Chromosome X"/>
</dbReference>
<organism evidence="2 3">
    <name type="scientific">Acyrthosiphon pisum</name>
    <name type="common">Pea aphid</name>
    <dbReference type="NCBI Taxonomy" id="7029"/>
    <lineage>
        <taxon>Eukaryota</taxon>
        <taxon>Metazoa</taxon>
        <taxon>Ecdysozoa</taxon>
        <taxon>Arthropoda</taxon>
        <taxon>Hexapoda</taxon>
        <taxon>Insecta</taxon>
        <taxon>Pterygota</taxon>
        <taxon>Neoptera</taxon>
        <taxon>Paraneoptera</taxon>
        <taxon>Hemiptera</taxon>
        <taxon>Sternorrhyncha</taxon>
        <taxon>Aphidomorpha</taxon>
        <taxon>Aphidoidea</taxon>
        <taxon>Aphididae</taxon>
        <taxon>Macrosiphini</taxon>
        <taxon>Acyrthosiphon</taxon>
    </lineage>
</organism>
<dbReference type="EnsemblMetazoa" id="XM_016801405.2">
    <property type="protein sequence ID" value="XP_016656894.2"/>
    <property type="gene ID" value="LOC107882688"/>
</dbReference>
<sequence>MRSTRSKKMLDMAKPVGSTNQGKIIPSKYLNLLMWGLSTCMKNWPSSRNINRSQFLRTLIIYLTVLTFDIDNMKTNDKNNNWNNSIQINNDVDSTVKFKVRKCFESQDMETENSQYTDSSLKTYANLTSVPVPGNITSDVSVEEDSGSSYRPKNNYKSSESQSSDKTYNYILPESPAELKSDQSIVNDESLSEHEQPCSQIEATMSSQQGEKKVIKKKNYNILATVEVSKKSGLPGKRLWDKKDLCIFCEEQVTNLTRHMQRKHREEIEVAKFLSLKKGSNERKKLIDQLRKRGNFFNNISDMPKMKPVRRPNQFAEQPQATDYLPCPFCYGLYKKKYLRRHTTVCSLKKNSAEGTQRRKVQAEAQSLLVAFESEDTKLVEQVFPRMAPDNISLIVKNDPLIRAFGTRYLKCHKEKHLITVVSNKMRELGRFLIAMRQNCEKSLTLQDCLTPNLFDNIIKSTKQIAGYDSKTDLFGAPSLVLKIGTSLKQCCDIAEYMILKKSPLLRPVENTDISNIKTVENLIQKQWSYELATNASKELYQKKWNKPALLPLTSDIKIFRDHLVLEQKNAIKKLKINPIDIAAFKSLQETILTQLILLNRKRAGEVQRIFLTTYLNSPIEAPQEEIASSLSKMENELTKKFKRIVIRGKRGRGVPILFTPKLQKALSVLISIRKTVCNKNNEYLFAIPNTDNSCLRASETVRKLALASGAKNPSAITSTKLRKQVATVAQLLNFTEGDVEQLANFMGHSKDVHKTFYRLPENVFQVAKVSKFLLMMEKGDAEHYRGKNLDDINVDGLVSDESEGEYSDISCSDEPDIQQLPGTKESSDEPDIQQLPGTKEIQIQENIYNFTETAPEHEQSTVKKLKLTKFKKTKDITAMEKPVVLQKRLPKVGKKSKFIRMTWTEEQKATTKKYFQKHILLKKPPKKEECDDFLVKNQMLMSGFPWRKVKTFVYNLYKDL</sequence>
<dbReference type="OrthoDB" id="6626183at2759"/>
<dbReference type="AlphaFoldDB" id="A0A8R2D1N7"/>
<feature type="compositionally biased region" description="Acidic residues" evidence="1">
    <location>
        <begin position="804"/>
        <end position="817"/>
    </location>
</feature>
<keyword evidence="3" id="KW-1185">Reference proteome</keyword>
<evidence type="ECO:0000313" key="2">
    <source>
        <dbReference type="EnsemblMetazoa" id="XP_016656894.2"/>
    </source>
</evidence>